<keyword evidence="3" id="KW-1133">Transmembrane helix</keyword>
<proteinExistence type="predicted"/>
<keyword evidence="5" id="KW-1185">Reference proteome</keyword>
<dbReference type="NCBIfam" id="NF033745">
    <property type="entry name" value="class_C_sortase"/>
    <property type="match status" value="1"/>
</dbReference>
<dbReference type="NCBIfam" id="TIGR01076">
    <property type="entry name" value="sortase_fam"/>
    <property type="match status" value="1"/>
</dbReference>
<sequence>MSKSPSKVGSRFKIGGKSAKLEQATPKSSGKPSRAKGNKPGHAGRSVKWRTLVDVLIFLIGLGIFLYPLTAAYLNYQAASKAIDTYDSIVSNLTEAQKAAMWQDAKKYDVELGKPTLRDPFKYHKIKSPVERYNKTLDVDGKGMMAYVEIPKISVKQPVYHGTNDDTLLKGTGHIATTHIPTDNPTLHGVITGHTGAVGHIFFDNLTQMKKGDIFQIRVLDHRMSYEIDQIKTIMPNDVRNLQPVEGRNYVTLLTCTPYGINSHRLIVRGHFIGEDIPATQPPGAPKWVLWIFLLALLIDAMLMHVVTLKRRKCRIAIAQIRRSYGLDPGRGDWPLPTQGPGSGRATAYVDPATGAPPGDAGGGDAKGSAPLAALARSGLDSDDAHPNS</sequence>
<feature type="transmembrane region" description="Helical" evidence="3">
    <location>
        <begin position="55"/>
        <end position="76"/>
    </location>
</feature>
<feature type="region of interest" description="Disordered" evidence="2">
    <location>
        <begin position="329"/>
        <end position="389"/>
    </location>
</feature>
<dbReference type="EMBL" id="AP026800">
    <property type="protein sequence ID" value="BDR53959.1"/>
    <property type="molecule type" value="Genomic_DNA"/>
</dbReference>
<feature type="transmembrane region" description="Helical" evidence="3">
    <location>
        <begin position="288"/>
        <end position="307"/>
    </location>
</feature>
<accession>A0ABN6SCZ1</accession>
<dbReference type="Proteomes" id="UP001321748">
    <property type="component" value="Chromosome"/>
</dbReference>
<dbReference type="CDD" id="cd05827">
    <property type="entry name" value="Sortase_C"/>
    <property type="match status" value="1"/>
</dbReference>
<dbReference type="Gene3D" id="2.40.260.10">
    <property type="entry name" value="Sortase"/>
    <property type="match status" value="1"/>
</dbReference>
<dbReference type="RefSeq" id="WP_317642995.1">
    <property type="nucleotide sequence ID" value="NZ_AP026800.1"/>
</dbReference>
<dbReference type="InterPro" id="IPR042002">
    <property type="entry name" value="Sortase_C"/>
</dbReference>
<evidence type="ECO:0000256" key="1">
    <source>
        <dbReference type="ARBA" id="ARBA00022801"/>
    </source>
</evidence>
<evidence type="ECO:0000313" key="5">
    <source>
        <dbReference type="Proteomes" id="UP001321748"/>
    </source>
</evidence>
<name>A0ABN6SCZ1_9BIFI</name>
<dbReference type="SUPFAM" id="SSF63817">
    <property type="entry name" value="Sortase"/>
    <property type="match status" value="1"/>
</dbReference>
<protein>
    <submittedName>
        <fullName evidence="4">Class C sortase</fullName>
    </submittedName>
</protein>
<dbReference type="InterPro" id="IPR023365">
    <property type="entry name" value="Sortase_dom-sf"/>
</dbReference>
<keyword evidence="3" id="KW-0472">Membrane</keyword>
<organism evidence="4 5">
    <name type="scientific">Bombiscardovia apis</name>
    <dbReference type="NCBI Taxonomy" id="2932182"/>
    <lineage>
        <taxon>Bacteria</taxon>
        <taxon>Bacillati</taxon>
        <taxon>Actinomycetota</taxon>
        <taxon>Actinomycetes</taxon>
        <taxon>Bifidobacteriales</taxon>
        <taxon>Bifidobacteriaceae</taxon>
        <taxon>Bombiscardovia</taxon>
    </lineage>
</organism>
<dbReference type="Pfam" id="PF04203">
    <property type="entry name" value="Sortase"/>
    <property type="match status" value="1"/>
</dbReference>
<evidence type="ECO:0000313" key="4">
    <source>
        <dbReference type="EMBL" id="BDR53959.1"/>
    </source>
</evidence>
<evidence type="ECO:0000256" key="2">
    <source>
        <dbReference type="SAM" id="MobiDB-lite"/>
    </source>
</evidence>
<dbReference type="InterPro" id="IPR005754">
    <property type="entry name" value="Sortase"/>
</dbReference>
<evidence type="ECO:0000256" key="3">
    <source>
        <dbReference type="SAM" id="Phobius"/>
    </source>
</evidence>
<keyword evidence="3" id="KW-0812">Transmembrane</keyword>
<reference evidence="4 5" key="1">
    <citation type="journal article" date="2023" name="Microbiol. Spectr.">
        <title>Symbiosis of Carpenter Bees with Uncharacterized Lactic Acid Bacteria Showing NAD Auxotrophy.</title>
        <authorList>
            <person name="Kawasaki S."/>
            <person name="Ozawa K."/>
            <person name="Mori T."/>
            <person name="Yamamoto A."/>
            <person name="Ito M."/>
            <person name="Ohkuma M."/>
            <person name="Sakamoto M."/>
            <person name="Matsutani M."/>
        </authorList>
    </citation>
    <scope>NUCLEOTIDE SEQUENCE [LARGE SCALE GENOMIC DNA]</scope>
    <source>
        <strain evidence="4 5">KimH</strain>
    </source>
</reference>
<keyword evidence="1" id="KW-0378">Hydrolase</keyword>
<gene>
    <name evidence="4" type="primary">srtC</name>
    <name evidence="4" type="ORF">KIMH_00700</name>
</gene>
<feature type="region of interest" description="Disordered" evidence="2">
    <location>
        <begin position="1"/>
        <end position="44"/>
    </location>
</feature>